<gene>
    <name evidence="7" type="ORF">GCM10022419_066840</name>
</gene>
<dbReference type="SUPFAM" id="SSF88659">
    <property type="entry name" value="Sigma3 and sigma4 domains of RNA polymerase sigma factors"/>
    <property type="match status" value="1"/>
</dbReference>
<dbReference type="Gene3D" id="1.10.1740.10">
    <property type="match status" value="1"/>
</dbReference>
<keyword evidence="2" id="KW-0805">Transcription regulation</keyword>
<keyword evidence="3" id="KW-0731">Sigma factor</keyword>
<dbReference type="Gene3D" id="1.10.10.10">
    <property type="entry name" value="Winged helix-like DNA-binding domain superfamily/Winged helix DNA-binding domain"/>
    <property type="match status" value="1"/>
</dbReference>
<comment type="similarity">
    <text evidence="1">Belongs to the sigma-70 factor family. ECF subfamily.</text>
</comment>
<evidence type="ECO:0000259" key="6">
    <source>
        <dbReference type="Pfam" id="PF08281"/>
    </source>
</evidence>
<keyword evidence="4" id="KW-0804">Transcription</keyword>
<evidence type="ECO:0000256" key="4">
    <source>
        <dbReference type="ARBA" id="ARBA00023163"/>
    </source>
</evidence>
<dbReference type="CDD" id="cd06171">
    <property type="entry name" value="Sigma70_r4"/>
    <property type="match status" value="1"/>
</dbReference>
<comment type="caution">
    <text evidence="7">The sequence shown here is derived from an EMBL/GenBank/DDBJ whole genome shotgun (WGS) entry which is preliminary data.</text>
</comment>
<dbReference type="PANTHER" id="PTHR43133">
    <property type="entry name" value="RNA POLYMERASE ECF-TYPE SIGMA FACTO"/>
    <property type="match status" value="1"/>
</dbReference>
<keyword evidence="8" id="KW-1185">Reference proteome</keyword>
<reference evidence="8" key="1">
    <citation type="journal article" date="2019" name="Int. J. Syst. Evol. Microbiol.">
        <title>The Global Catalogue of Microorganisms (GCM) 10K type strain sequencing project: providing services to taxonomists for standard genome sequencing and annotation.</title>
        <authorList>
            <consortium name="The Broad Institute Genomics Platform"/>
            <consortium name="The Broad Institute Genome Sequencing Center for Infectious Disease"/>
            <person name="Wu L."/>
            <person name="Ma J."/>
        </authorList>
    </citation>
    <scope>NUCLEOTIDE SEQUENCE [LARGE SCALE GENOMIC DNA]</scope>
    <source>
        <strain evidence="8">JCM 17326</strain>
    </source>
</reference>
<evidence type="ECO:0000256" key="1">
    <source>
        <dbReference type="ARBA" id="ARBA00010641"/>
    </source>
</evidence>
<evidence type="ECO:0000256" key="2">
    <source>
        <dbReference type="ARBA" id="ARBA00023015"/>
    </source>
</evidence>
<dbReference type="SUPFAM" id="SSF88946">
    <property type="entry name" value="Sigma2 domain of RNA polymerase sigma factors"/>
    <property type="match status" value="1"/>
</dbReference>
<dbReference type="RefSeq" id="WP_345567983.1">
    <property type="nucleotide sequence ID" value="NZ_BAABDQ010000016.1"/>
</dbReference>
<dbReference type="NCBIfam" id="TIGR02937">
    <property type="entry name" value="sigma70-ECF"/>
    <property type="match status" value="1"/>
</dbReference>
<dbReference type="InterPro" id="IPR013325">
    <property type="entry name" value="RNA_pol_sigma_r2"/>
</dbReference>
<sequence>MKRLRVPPDLFDAHFAEIHRYIARRLSEDVADDLAAEVFVVALDGGYDPAIGAVRPWLYGIATNLVARHRRTEIRRWRAISRTAGRDRGSHDDPADHEDQVLDRVTAARFTGPLAGALAGLKQRDRDVVLLVALGGLSHAEVGEALRIPPGTVASRLNRARKQLRKALGPINPFKEDLDG</sequence>
<evidence type="ECO:0000259" key="5">
    <source>
        <dbReference type="Pfam" id="PF04542"/>
    </source>
</evidence>
<dbReference type="InterPro" id="IPR014284">
    <property type="entry name" value="RNA_pol_sigma-70_dom"/>
</dbReference>
<evidence type="ECO:0000313" key="7">
    <source>
        <dbReference type="EMBL" id="GAA3576266.1"/>
    </source>
</evidence>
<dbReference type="Proteomes" id="UP001500630">
    <property type="component" value="Unassembled WGS sequence"/>
</dbReference>
<dbReference type="EMBL" id="BAABDQ010000016">
    <property type="protein sequence ID" value="GAA3576266.1"/>
    <property type="molecule type" value="Genomic_DNA"/>
</dbReference>
<dbReference type="Pfam" id="PF04542">
    <property type="entry name" value="Sigma70_r2"/>
    <property type="match status" value="1"/>
</dbReference>
<dbReference type="InterPro" id="IPR007627">
    <property type="entry name" value="RNA_pol_sigma70_r2"/>
</dbReference>
<feature type="domain" description="RNA polymerase sigma factor 70 region 4 type 2" evidence="6">
    <location>
        <begin position="116"/>
        <end position="164"/>
    </location>
</feature>
<dbReference type="InterPro" id="IPR036388">
    <property type="entry name" value="WH-like_DNA-bd_sf"/>
</dbReference>
<dbReference type="InterPro" id="IPR039425">
    <property type="entry name" value="RNA_pol_sigma-70-like"/>
</dbReference>
<protein>
    <submittedName>
        <fullName evidence="7">RNA polymerase sigma factor</fullName>
    </submittedName>
</protein>
<dbReference type="InterPro" id="IPR013324">
    <property type="entry name" value="RNA_pol_sigma_r3/r4-like"/>
</dbReference>
<proteinExistence type="inferred from homology"/>
<dbReference type="Pfam" id="PF08281">
    <property type="entry name" value="Sigma70_r4_2"/>
    <property type="match status" value="1"/>
</dbReference>
<dbReference type="InterPro" id="IPR013249">
    <property type="entry name" value="RNA_pol_sigma70_r4_t2"/>
</dbReference>
<organism evidence="7 8">
    <name type="scientific">Nonomuraea rosea</name>
    <dbReference type="NCBI Taxonomy" id="638574"/>
    <lineage>
        <taxon>Bacteria</taxon>
        <taxon>Bacillati</taxon>
        <taxon>Actinomycetota</taxon>
        <taxon>Actinomycetes</taxon>
        <taxon>Streptosporangiales</taxon>
        <taxon>Streptosporangiaceae</taxon>
        <taxon>Nonomuraea</taxon>
    </lineage>
</organism>
<evidence type="ECO:0000313" key="8">
    <source>
        <dbReference type="Proteomes" id="UP001500630"/>
    </source>
</evidence>
<accession>A0ABP6Y398</accession>
<evidence type="ECO:0000256" key="3">
    <source>
        <dbReference type="ARBA" id="ARBA00023082"/>
    </source>
</evidence>
<name>A0ABP6Y398_9ACTN</name>
<feature type="domain" description="RNA polymerase sigma-70 region 2" evidence="5">
    <location>
        <begin position="11"/>
        <end position="73"/>
    </location>
</feature>
<dbReference type="PANTHER" id="PTHR43133:SF46">
    <property type="entry name" value="RNA POLYMERASE SIGMA-70 FACTOR ECF SUBFAMILY"/>
    <property type="match status" value="1"/>
</dbReference>